<dbReference type="PANTHER" id="PTHR31669:SF251">
    <property type="entry name" value="PROTEIN FAR1-RELATED SEQUENCE"/>
    <property type="match status" value="1"/>
</dbReference>
<keyword evidence="1" id="KW-0479">Metal-binding</keyword>
<dbReference type="InterPro" id="IPR031052">
    <property type="entry name" value="FHY3/FAR1"/>
</dbReference>
<comment type="caution">
    <text evidence="4">The sequence shown here is derived from an EMBL/GenBank/DDBJ whole genome shotgun (WGS) entry which is preliminary data.</text>
</comment>
<feature type="region of interest" description="Disordered" evidence="2">
    <location>
        <begin position="1"/>
        <end position="28"/>
    </location>
</feature>
<protein>
    <recommendedName>
        <fullName evidence="3">SWIM-type domain-containing protein</fullName>
    </recommendedName>
</protein>
<dbReference type="GO" id="GO:0008270">
    <property type="term" value="F:zinc ion binding"/>
    <property type="evidence" value="ECO:0007669"/>
    <property type="project" value="UniProtKB-KW"/>
</dbReference>
<evidence type="ECO:0000256" key="2">
    <source>
        <dbReference type="SAM" id="MobiDB-lite"/>
    </source>
</evidence>
<evidence type="ECO:0000313" key="5">
    <source>
        <dbReference type="Proteomes" id="UP000298030"/>
    </source>
</evidence>
<dbReference type="EMBL" id="QPFP01000143">
    <property type="protein sequence ID" value="TEB20381.1"/>
    <property type="molecule type" value="Genomic_DNA"/>
</dbReference>
<evidence type="ECO:0000313" key="4">
    <source>
        <dbReference type="EMBL" id="TEB20381.1"/>
    </source>
</evidence>
<evidence type="ECO:0000259" key="3">
    <source>
        <dbReference type="PROSITE" id="PS50966"/>
    </source>
</evidence>
<dbReference type="STRING" id="71717.A0A4Y7SEY2"/>
<dbReference type="PROSITE" id="PS50966">
    <property type="entry name" value="ZF_SWIM"/>
    <property type="match status" value="1"/>
</dbReference>
<proteinExistence type="predicted"/>
<reference evidence="4 5" key="1">
    <citation type="journal article" date="2019" name="Nat. Ecol. Evol.">
        <title>Megaphylogeny resolves global patterns of mushroom evolution.</title>
        <authorList>
            <person name="Varga T."/>
            <person name="Krizsan K."/>
            <person name="Foldi C."/>
            <person name="Dima B."/>
            <person name="Sanchez-Garcia M."/>
            <person name="Sanchez-Ramirez S."/>
            <person name="Szollosi G.J."/>
            <person name="Szarkandi J.G."/>
            <person name="Papp V."/>
            <person name="Albert L."/>
            <person name="Andreopoulos W."/>
            <person name="Angelini C."/>
            <person name="Antonin V."/>
            <person name="Barry K.W."/>
            <person name="Bougher N.L."/>
            <person name="Buchanan P."/>
            <person name="Buyck B."/>
            <person name="Bense V."/>
            <person name="Catcheside P."/>
            <person name="Chovatia M."/>
            <person name="Cooper J."/>
            <person name="Damon W."/>
            <person name="Desjardin D."/>
            <person name="Finy P."/>
            <person name="Geml J."/>
            <person name="Haridas S."/>
            <person name="Hughes K."/>
            <person name="Justo A."/>
            <person name="Karasinski D."/>
            <person name="Kautmanova I."/>
            <person name="Kiss B."/>
            <person name="Kocsube S."/>
            <person name="Kotiranta H."/>
            <person name="LaButti K.M."/>
            <person name="Lechner B.E."/>
            <person name="Liimatainen K."/>
            <person name="Lipzen A."/>
            <person name="Lukacs Z."/>
            <person name="Mihaltcheva S."/>
            <person name="Morgado L.N."/>
            <person name="Niskanen T."/>
            <person name="Noordeloos M.E."/>
            <person name="Ohm R.A."/>
            <person name="Ortiz-Santana B."/>
            <person name="Ovrebo C."/>
            <person name="Racz N."/>
            <person name="Riley R."/>
            <person name="Savchenko A."/>
            <person name="Shiryaev A."/>
            <person name="Soop K."/>
            <person name="Spirin V."/>
            <person name="Szebenyi C."/>
            <person name="Tomsovsky M."/>
            <person name="Tulloss R.E."/>
            <person name="Uehling J."/>
            <person name="Grigoriev I.V."/>
            <person name="Vagvolgyi C."/>
            <person name="Papp T."/>
            <person name="Martin F.M."/>
            <person name="Miettinen O."/>
            <person name="Hibbett D.S."/>
            <person name="Nagy L.G."/>
        </authorList>
    </citation>
    <scope>NUCLEOTIDE SEQUENCE [LARGE SCALE GENOMIC DNA]</scope>
    <source>
        <strain evidence="4 5">FP101781</strain>
    </source>
</reference>
<feature type="domain" description="SWIM-type" evidence="3">
    <location>
        <begin position="337"/>
        <end position="371"/>
    </location>
</feature>
<evidence type="ECO:0000256" key="1">
    <source>
        <dbReference type="PROSITE-ProRule" id="PRU00325"/>
    </source>
</evidence>
<feature type="region of interest" description="Disordered" evidence="2">
    <location>
        <begin position="482"/>
        <end position="573"/>
    </location>
</feature>
<dbReference type="PANTHER" id="PTHR31669">
    <property type="entry name" value="PROTEIN FAR1-RELATED SEQUENCE 10-RELATED"/>
    <property type="match status" value="1"/>
</dbReference>
<keyword evidence="1" id="KW-0862">Zinc</keyword>
<keyword evidence="5" id="KW-1185">Reference proteome</keyword>
<accession>A0A4Y7SEY2</accession>
<dbReference type="OrthoDB" id="3261031at2759"/>
<organism evidence="4 5">
    <name type="scientific">Coprinellus micaceus</name>
    <name type="common">Glistening ink-cap mushroom</name>
    <name type="synonym">Coprinus micaceus</name>
    <dbReference type="NCBI Taxonomy" id="71717"/>
    <lineage>
        <taxon>Eukaryota</taxon>
        <taxon>Fungi</taxon>
        <taxon>Dikarya</taxon>
        <taxon>Basidiomycota</taxon>
        <taxon>Agaricomycotina</taxon>
        <taxon>Agaricomycetes</taxon>
        <taxon>Agaricomycetidae</taxon>
        <taxon>Agaricales</taxon>
        <taxon>Agaricineae</taxon>
        <taxon>Psathyrellaceae</taxon>
        <taxon>Coprinellus</taxon>
    </lineage>
</organism>
<dbReference type="InterPro" id="IPR007527">
    <property type="entry name" value="Znf_SWIM"/>
</dbReference>
<dbReference type="Proteomes" id="UP000298030">
    <property type="component" value="Unassembled WGS sequence"/>
</dbReference>
<gene>
    <name evidence="4" type="ORF">FA13DRAFT_242387</name>
</gene>
<feature type="compositionally biased region" description="Low complexity" evidence="2">
    <location>
        <begin position="526"/>
        <end position="547"/>
    </location>
</feature>
<keyword evidence="1" id="KW-0863">Zinc-finger</keyword>
<name>A0A4Y7SEY2_COPMI</name>
<dbReference type="GO" id="GO:0006355">
    <property type="term" value="P:regulation of DNA-templated transcription"/>
    <property type="evidence" value="ECO:0007669"/>
    <property type="project" value="InterPro"/>
</dbReference>
<sequence length="573" mass="63325">MSSLTTTPTTATSTTSLSTSASSSTGSAIRVTPGTAFRRLKMLTPMHGSSATTCKVQDEHLMLSYLTALLLSSSPPLAQCLPPPTSTASITLKATSRQTFIQSSALRGRPSRPSSGTCICLPAPESFEQRWSALIDKYPLAEQYLAELYGCKERWAYAWVMTMFTAGTRTNGRVESENRVKGLGGPKKNFKQFVEALNERSGEQTVNDMIEVRQTKRRQHDRQVEGIFSSILDLVRAHTGPLAVQVVYWQMQDSMYYQVELVQLPHGSKKWDARALLLYTERTFAWEDAEETKMMNTFKNDAAHISPCWLLQRAIHRGLNVTHIIRITHLSSRMPHYLLVLSNDQYMCDCAMGLNLGLPCRHFFHAWTTFKGLCFQLGLIRRRWLKDPSLDLLAIPTVAFNHAGALLQPNASALPSLLLLNPLETVAPHFTASATQTIGAHEVNHEANAALRPLLDTVQTVRELEDVLEDLRALKRSRLAAEQEGNIPDPSAPLPKGRPRTARITSGYEGRPRGGGPTNSAFRRVPAPALHPSAPAAATSATPSHPSDTANTQRRCGRCREVGHNRTRCPMGP</sequence>
<dbReference type="AlphaFoldDB" id="A0A4Y7SEY2"/>